<dbReference type="Pfam" id="PF25392">
    <property type="entry name" value="MS_channel_TM1"/>
    <property type="match status" value="1"/>
</dbReference>
<comment type="caution">
    <text evidence="13">The sequence shown here is derived from an EMBL/GenBank/DDBJ whole genome shotgun (WGS) entry which is preliminary data.</text>
</comment>
<protein>
    <submittedName>
        <fullName evidence="13">Mechanosensitive ion channel protein MscS</fullName>
    </submittedName>
</protein>
<dbReference type="GO" id="GO:0008381">
    <property type="term" value="F:mechanosensitive monoatomic ion channel activity"/>
    <property type="evidence" value="ECO:0007669"/>
    <property type="project" value="InterPro"/>
</dbReference>
<dbReference type="Proteomes" id="UP000175669">
    <property type="component" value="Unassembled WGS sequence"/>
</dbReference>
<evidence type="ECO:0000256" key="1">
    <source>
        <dbReference type="ARBA" id="ARBA00004651"/>
    </source>
</evidence>
<dbReference type="PANTHER" id="PTHR30460:SF0">
    <property type="entry name" value="MODERATE CONDUCTANCE MECHANOSENSITIVE CHANNEL YBIO"/>
    <property type="match status" value="1"/>
</dbReference>
<dbReference type="Gene3D" id="2.30.30.60">
    <property type="match status" value="1"/>
</dbReference>
<dbReference type="InterPro" id="IPR049142">
    <property type="entry name" value="MS_channel_1st"/>
</dbReference>
<evidence type="ECO:0000256" key="5">
    <source>
        <dbReference type="ARBA" id="ARBA00022989"/>
    </source>
</evidence>
<feature type="transmembrane region" description="Helical" evidence="8">
    <location>
        <begin position="114"/>
        <end position="134"/>
    </location>
</feature>
<dbReference type="STRING" id="1524254.PHACT_02595"/>
<dbReference type="SUPFAM" id="SSF50182">
    <property type="entry name" value="Sm-like ribonucleoproteins"/>
    <property type="match status" value="1"/>
</dbReference>
<feature type="domain" description="Mechanosensitive ion channel transmembrane helices 2/3" evidence="11">
    <location>
        <begin position="490"/>
        <end position="530"/>
    </location>
</feature>
<feature type="compositionally biased region" description="Basic residues" evidence="7">
    <location>
        <begin position="738"/>
        <end position="752"/>
    </location>
</feature>
<evidence type="ECO:0000259" key="11">
    <source>
        <dbReference type="Pfam" id="PF21088"/>
    </source>
</evidence>
<evidence type="ECO:0000256" key="8">
    <source>
        <dbReference type="SAM" id="Phobius"/>
    </source>
</evidence>
<dbReference type="AlphaFoldDB" id="A0A1E8CIS5"/>
<feature type="region of interest" description="Disordered" evidence="7">
    <location>
        <begin position="709"/>
        <end position="762"/>
    </location>
</feature>
<dbReference type="InterPro" id="IPR011014">
    <property type="entry name" value="MscS_channel_TM-2"/>
</dbReference>
<name>A0A1E8CIS5_9GAMM</name>
<feature type="domain" description="Mechanosensitive ion channel MscS C-terminal" evidence="10">
    <location>
        <begin position="605"/>
        <end position="689"/>
    </location>
</feature>
<dbReference type="Gene3D" id="1.10.287.1260">
    <property type="match status" value="1"/>
</dbReference>
<evidence type="ECO:0000313" key="14">
    <source>
        <dbReference type="Proteomes" id="UP000175669"/>
    </source>
</evidence>
<gene>
    <name evidence="13" type="ORF">PHACT_02595</name>
</gene>
<dbReference type="PANTHER" id="PTHR30460">
    <property type="entry name" value="MODERATE CONDUCTANCE MECHANOSENSITIVE CHANNEL YBIO"/>
    <property type="match status" value="1"/>
</dbReference>
<keyword evidence="3" id="KW-1003">Cell membrane</keyword>
<comment type="similarity">
    <text evidence="2">Belongs to the MscS (TC 1.A.23) family.</text>
</comment>
<dbReference type="Pfam" id="PF00924">
    <property type="entry name" value="MS_channel_2nd"/>
    <property type="match status" value="1"/>
</dbReference>
<feature type="transmembrane region" description="Helical" evidence="8">
    <location>
        <begin position="511"/>
        <end position="529"/>
    </location>
</feature>
<evidence type="ECO:0000259" key="9">
    <source>
        <dbReference type="Pfam" id="PF00924"/>
    </source>
</evidence>
<feature type="domain" description="Mechanosensitive ion channel MscS" evidence="9">
    <location>
        <begin position="532"/>
        <end position="595"/>
    </location>
</feature>
<evidence type="ECO:0000256" key="2">
    <source>
        <dbReference type="ARBA" id="ARBA00008017"/>
    </source>
</evidence>
<keyword evidence="4 8" id="KW-0812">Transmembrane</keyword>
<feature type="transmembrane region" description="Helical" evidence="8">
    <location>
        <begin position="235"/>
        <end position="256"/>
    </location>
</feature>
<evidence type="ECO:0000256" key="3">
    <source>
        <dbReference type="ARBA" id="ARBA00022475"/>
    </source>
</evidence>
<organism evidence="13 14">
    <name type="scientific">Pseudohongiella acticola</name>
    <dbReference type="NCBI Taxonomy" id="1524254"/>
    <lineage>
        <taxon>Bacteria</taxon>
        <taxon>Pseudomonadati</taxon>
        <taxon>Pseudomonadota</taxon>
        <taxon>Gammaproteobacteria</taxon>
        <taxon>Pseudomonadales</taxon>
        <taxon>Pseudohongiellaceae</taxon>
        <taxon>Pseudohongiella</taxon>
    </lineage>
</organism>
<dbReference type="InterPro" id="IPR049278">
    <property type="entry name" value="MS_channel_C"/>
</dbReference>
<feature type="compositionally biased region" description="Basic and acidic residues" evidence="7">
    <location>
        <begin position="753"/>
        <end position="762"/>
    </location>
</feature>
<dbReference type="EMBL" id="MASR01000001">
    <property type="protein sequence ID" value="OFE12157.1"/>
    <property type="molecule type" value="Genomic_DNA"/>
</dbReference>
<keyword evidence="6 8" id="KW-0472">Membrane</keyword>
<feature type="transmembrane region" description="Helical" evidence="8">
    <location>
        <begin position="268"/>
        <end position="289"/>
    </location>
</feature>
<feature type="transmembrane region" description="Helical" evidence="8">
    <location>
        <begin position="481"/>
        <end position="505"/>
    </location>
</feature>
<feature type="region of interest" description="Disordered" evidence="7">
    <location>
        <begin position="45"/>
        <end position="68"/>
    </location>
</feature>
<feature type="transmembrane region" description="Helical" evidence="8">
    <location>
        <begin position="436"/>
        <end position="460"/>
    </location>
</feature>
<dbReference type="GO" id="GO:0005886">
    <property type="term" value="C:plasma membrane"/>
    <property type="evidence" value="ECO:0007669"/>
    <property type="project" value="UniProtKB-SubCell"/>
</dbReference>
<dbReference type="InterPro" id="IPR023408">
    <property type="entry name" value="MscS_beta-dom_sf"/>
</dbReference>
<proteinExistence type="inferred from homology"/>
<dbReference type="SUPFAM" id="SSF82861">
    <property type="entry name" value="Mechanosensitive channel protein MscS (YggB), transmembrane region"/>
    <property type="match status" value="1"/>
</dbReference>
<accession>A0A1E8CIS5</accession>
<evidence type="ECO:0000313" key="13">
    <source>
        <dbReference type="EMBL" id="OFE12157.1"/>
    </source>
</evidence>
<evidence type="ECO:0000256" key="7">
    <source>
        <dbReference type="SAM" id="MobiDB-lite"/>
    </source>
</evidence>
<sequence length="762" mass="81720">MAAEAPESSGNADASGDNTSYAYLADILQDDAARERLINDLRALAAGESPASTEGAASEEPTEERISPARRIADTSRDFAERFVGEITDGVNAVGNVFSGGGALNLDELIETGISLLIVIAVTVGLLLVLRLAIRPLFAMANRWALQDAARSAMLRKLVAVVGAAVLDVAVILLAYVGGYLVALFALGITGEMDIYQSLFLNAFLLIEIFKALIRGLFASRDDGLRMLPMSAEQAAYWNAWLARLSGFIGYGILFLVPLVNAMLSPDVGQLVALAVMLLAFLYALAIILQNKAPVTQQIEQRASQTELAFNRLLLGMLAKSWYVVAIIYFAALALVTVARPEDALPFMLAASLRTLLAVGIGLFVSVVLSQLISRGFHLPAETQARFPMLEDRMNSFLPTVMKVARLIILIVVVGLVADAWGLFDLAQWTASEAGARVLGIVISVAFIIIMAMLVWIGLASWIEQRLNPQGDTSAPSAREATLLTIFRNAVAITIIVMTLMIVLAEIGINIGPLIAGAGVLGLAIGFGAQKLVQDIITGVFIQLENAINSGDVVSAGGVTGTAEKLTIRSLGIRDLSGTYHLIPFSSVDTVANYMREFAYHVGEYGVAYREDIDEVIVRLREAYAELIADPDQKANILAELEVHGVTALADSSVNIRVRIKTLPGAQWGVGRAYNRLVKYHLDAAGIEIPFPHLTMYFGEDKQGKAPAAPITIESASLSSLAQPDDDDADEKDDAGTSKRKTSKKGAKTNARKGRDFDDADD</sequence>
<dbReference type="InterPro" id="IPR006685">
    <property type="entry name" value="MscS_channel_2nd"/>
</dbReference>
<evidence type="ECO:0000259" key="10">
    <source>
        <dbReference type="Pfam" id="PF21082"/>
    </source>
</evidence>
<feature type="domain" description="Moderate conductance mechanosensitive channel YbiO-like transmembrane helix 1" evidence="12">
    <location>
        <begin position="351"/>
        <end position="429"/>
    </location>
</feature>
<evidence type="ECO:0000256" key="6">
    <source>
        <dbReference type="ARBA" id="ARBA00023136"/>
    </source>
</evidence>
<reference evidence="14" key="1">
    <citation type="submission" date="2016-07" db="EMBL/GenBank/DDBJ databases">
        <authorList>
            <person name="Florea S."/>
            <person name="Webb J.S."/>
            <person name="Jaromczyk J."/>
            <person name="Schardl C.L."/>
        </authorList>
    </citation>
    <scope>NUCLEOTIDE SEQUENCE [LARGE SCALE GENOMIC DNA]</scope>
    <source>
        <strain evidence="14">KCTC 42131</strain>
    </source>
</reference>
<dbReference type="InterPro" id="IPR011066">
    <property type="entry name" value="MscS_channel_C_sf"/>
</dbReference>
<evidence type="ECO:0000256" key="4">
    <source>
        <dbReference type="ARBA" id="ARBA00022692"/>
    </source>
</evidence>
<feature type="transmembrane region" description="Helical" evidence="8">
    <location>
        <begin position="321"/>
        <end position="339"/>
    </location>
</feature>
<comment type="subcellular location">
    <subcellularLocation>
        <location evidence="1">Cell membrane</location>
        <topology evidence="1">Multi-pass membrane protein</topology>
    </subcellularLocation>
</comment>
<feature type="transmembrane region" description="Helical" evidence="8">
    <location>
        <begin position="195"/>
        <end position="214"/>
    </location>
</feature>
<dbReference type="RefSeq" id="WP_070115781.1">
    <property type="nucleotide sequence ID" value="NZ_MASR01000001.1"/>
</dbReference>
<feature type="compositionally biased region" description="Acidic residues" evidence="7">
    <location>
        <begin position="724"/>
        <end position="733"/>
    </location>
</feature>
<feature type="transmembrane region" description="Helical" evidence="8">
    <location>
        <begin position="345"/>
        <end position="369"/>
    </location>
</feature>
<feature type="transmembrane region" description="Helical" evidence="8">
    <location>
        <begin position="404"/>
        <end position="424"/>
    </location>
</feature>
<dbReference type="Pfam" id="PF21082">
    <property type="entry name" value="MS_channel_3rd"/>
    <property type="match status" value="1"/>
</dbReference>
<evidence type="ECO:0000259" key="12">
    <source>
        <dbReference type="Pfam" id="PF25392"/>
    </source>
</evidence>
<dbReference type="InterPro" id="IPR057485">
    <property type="entry name" value="YbiO-like_TM1"/>
</dbReference>
<dbReference type="SUPFAM" id="SSF82689">
    <property type="entry name" value="Mechanosensitive channel protein MscS (YggB), C-terminal domain"/>
    <property type="match status" value="1"/>
</dbReference>
<dbReference type="InterPro" id="IPR010920">
    <property type="entry name" value="LSM_dom_sf"/>
</dbReference>
<feature type="transmembrane region" description="Helical" evidence="8">
    <location>
        <begin position="158"/>
        <end position="189"/>
    </location>
</feature>
<dbReference type="Pfam" id="PF21088">
    <property type="entry name" value="MS_channel_1st"/>
    <property type="match status" value="1"/>
</dbReference>
<dbReference type="InterPro" id="IPR045276">
    <property type="entry name" value="YbiO_bact"/>
</dbReference>
<keyword evidence="14" id="KW-1185">Reference proteome</keyword>
<keyword evidence="5 8" id="KW-1133">Transmembrane helix</keyword>
<dbReference type="Gene3D" id="3.30.70.100">
    <property type="match status" value="1"/>
</dbReference>